<feature type="compositionally biased region" description="Basic and acidic residues" evidence="1">
    <location>
        <begin position="120"/>
        <end position="136"/>
    </location>
</feature>
<evidence type="ECO:0000313" key="2">
    <source>
        <dbReference type="EMBL" id="KAK2141636.1"/>
    </source>
</evidence>
<name>A0AAD9IW05_9ANNE</name>
<feature type="compositionally biased region" description="Basic and acidic residues" evidence="1">
    <location>
        <begin position="239"/>
        <end position="265"/>
    </location>
</feature>
<dbReference type="EMBL" id="JAODUP010001063">
    <property type="protein sequence ID" value="KAK2141636.1"/>
    <property type="molecule type" value="Genomic_DNA"/>
</dbReference>
<dbReference type="AlphaFoldDB" id="A0AAD9IW05"/>
<evidence type="ECO:0000256" key="1">
    <source>
        <dbReference type="SAM" id="MobiDB-lite"/>
    </source>
</evidence>
<feature type="compositionally biased region" description="Polar residues" evidence="1">
    <location>
        <begin position="226"/>
        <end position="238"/>
    </location>
</feature>
<organism evidence="2 3">
    <name type="scientific">Paralvinella palmiformis</name>
    <dbReference type="NCBI Taxonomy" id="53620"/>
    <lineage>
        <taxon>Eukaryota</taxon>
        <taxon>Metazoa</taxon>
        <taxon>Spiralia</taxon>
        <taxon>Lophotrochozoa</taxon>
        <taxon>Annelida</taxon>
        <taxon>Polychaeta</taxon>
        <taxon>Sedentaria</taxon>
        <taxon>Canalipalpata</taxon>
        <taxon>Terebellida</taxon>
        <taxon>Terebelliformia</taxon>
        <taxon>Alvinellidae</taxon>
        <taxon>Paralvinella</taxon>
    </lineage>
</organism>
<dbReference type="Gene3D" id="3.30.70.330">
    <property type="match status" value="1"/>
</dbReference>
<dbReference type="PANTHER" id="PTHR21678">
    <property type="entry name" value="GROWTH INHIBITION AND DIFFERENTIATION RELATED PROTEIN 88"/>
    <property type="match status" value="1"/>
</dbReference>
<dbReference type="Proteomes" id="UP001208570">
    <property type="component" value="Unassembled WGS sequence"/>
</dbReference>
<accession>A0AAD9IW05</accession>
<gene>
    <name evidence="2" type="ORF">LSH36_1063g00005</name>
</gene>
<feature type="compositionally biased region" description="Basic and acidic residues" evidence="1">
    <location>
        <begin position="290"/>
        <end position="306"/>
    </location>
</feature>
<dbReference type="InterPro" id="IPR039884">
    <property type="entry name" value="R3HC1/R3HCL"/>
</dbReference>
<evidence type="ECO:0000313" key="3">
    <source>
        <dbReference type="Proteomes" id="UP001208570"/>
    </source>
</evidence>
<comment type="caution">
    <text evidence="2">The sequence shown here is derived from an EMBL/GenBank/DDBJ whole genome shotgun (WGS) entry which is preliminary data.</text>
</comment>
<feature type="compositionally biased region" description="Basic and acidic residues" evidence="1">
    <location>
        <begin position="91"/>
        <end position="104"/>
    </location>
</feature>
<feature type="non-terminal residue" evidence="2">
    <location>
        <position position="1"/>
    </location>
</feature>
<dbReference type="InterPro" id="IPR012677">
    <property type="entry name" value="Nucleotide-bd_a/b_plait_sf"/>
</dbReference>
<reference evidence="2" key="1">
    <citation type="journal article" date="2023" name="Mol. Biol. Evol.">
        <title>Third-Generation Sequencing Reveals the Adaptive Role of the Epigenome in Three Deep-Sea Polychaetes.</title>
        <authorList>
            <person name="Perez M."/>
            <person name="Aroh O."/>
            <person name="Sun Y."/>
            <person name="Lan Y."/>
            <person name="Juniper S.K."/>
            <person name="Young C.R."/>
            <person name="Angers B."/>
            <person name="Qian P.Y."/>
        </authorList>
    </citation>
    <scope>NUCLEOTIDE SEQUENCE</scope>
    <source>
        <strain evidence="2">P08H-3</strain>
    </source>
</reference>
<feature type="region of interest" description="Disordered" evidence="1">
    <location>
        <begin position="846"/>
        <end position="872"/>
    </location>
</feature>
<proteinExistence type="predicted"/>
<feature type="region of interest" description="Disordered" evidence="1">
    <location>
        <begin position="59"/>
        <end position="355"/>
    </location>
</feature>
<feature type="region of interest" description="Disordered" evidence="1">
    <location>
        <begin position="518"/>
        <end position="544"/>
    </location>
</feature>
<feature type="compositionally biased region" description="Basic and acidic residues" evidence="1">
    <location>
        <begin position="66"/>
        <end position="79"/>
    </location>
</feature>
<sequence>YNILAVYLENRYLNAADTDFVDLVTTDIGNYQKTATPDRGRQMDSCGDNVPEHVAKINKSVSMKQPHWDHDGYMFDETRPNQPQDDEESRFEEGPINKSEESRSKQIARNNHSPKHRNTRQCEKDPNTDCLREHHSSKSVVTESLRNKSRRPDIQVYVPRAKRKQESVDVEKSPRETPEDNDSQDREGNQAAEKPSNRRQKHKSRPSLEPYVPRPQRFVHPAGINAISQSATLNSGEKSSGKGQDKQREHHHEDNSAQKGDDENHLLCGESSVVKDPPERSKMSPNQLDIGDKDIKMSNEKYSDHQKSKRKYRSKDKDGRDVANSVSKERKVKLHSKHKKPQIKGNSQSEDKQDCVALSDDCGEAKHQASSSEFKQSVTSAASRNTLEKEIMTTAEAHEASLDVEGNMPNIVCDDVEAMDHVSSDVDMKSATYCRLEEKEVEIVRNQTSVRQVDAFKCMAQTDSQEDFGAADVGSSRLHQNFDSDEKNHFSGHDVEVGSSRIDSELPPTEDVVTKECKHSGHVMKDKVDDRDGQETKDRSEIAAPSNNDVVCGEQISEDMEVDIDLVEQGDGANLSSDPADVPEEKSIVDATSCCAEGELISHDAQLINSTEDIESHVAMTDLAAAISRVVDSEKNLSEMKANCQEVKKEFQTEDLRSCQSEIESGHFLAPETTQSETVAEDNPLEGSCGSDQLAIKKSELKSPEIGQSGEEDSWDKLYDETGEALDSQLMEELTAAVGNVKVQKPEFDYYNYQPKDPDIDYDAYSHLIEIYDFPNTLITRDLFIAFKEFEDSGFDIKWVDDNHAIGVFSGTFAEFLQPYRPRPETVASVARNLVAGALGIRSNVPKEKRDEERRKLRDARERKRQSTREKRDAWNGVVGHCAMDEL</sequence>
<dbReference type="PANTHER" id="PTHR21678:SF0">
    <property type="entry name" value="C3H1-TYPE DOMAIN-CONTAINING PROTEIN"/>
    <property type="match status" value="1"/>
</dbReference>
<keyword evidence="3" id="KW-1185">Reference proteome</keyword>
<feature type="compositionally biased region" description="Basic and acidic residues" evidence="1">
    <location>
        <begin position="164"/>
        <end position="188"/>
    </location>
</feature>
<protein>
    <submittedName>
        <fullName evidence="2">Uncharacterized protein</fullName>
    </submittedName>
</protein>
<feature type="compositionally biased region" description="Basic and acidic residues" evidence="1">
    <location>
        <begin position="518"/>
        <end position="541"/>
    </location>
</feature>
<feature type="compositionally biased region" description="Basic residues" evidence="1">
    <location>
        <begin position="330"/>
        <end position="342"/>
    </location>
</feature>